<dbReference type="Proteomes" id="UP000053661">
    <property type="component" value="Unassembled WGS sequence"/>
</dbReference>
<dbReference type="EMBL" id="KL471556">
    <property type="protein sequence ID" value="KFV19047.1"/>
    <property type="molecule type" value="Genomic_DNA"/>
</dbReference>
<dbReference type="AlphaFoldDB" id="A0A093D3C5"/>
<feature type="non-terminal residue" evidence="1">
    <location>
        <position position="1"/>
    </location>
</feature>
<protein>
    <recommendedName>
        <fullName evidence="3">Protein TBRG4</fullName>
    </recommendedName>
</protein>
<proteinExistence type="predicted"/>
<evidence type="ECO:0008006" key="3">
    <source>
        <dbReference type="Google" id="ProtNLM"/>
    </source>
</evidence>
<evidence type="ECO:0000313" key="1">
    <source>
        <dbReference type="EMBL" id="KFV19047.1"/>
    </source>
</evidence>
<gene>
    <name evidence="1" type="ORF">N340_08711</name>
</gene>
<reference evidence="1 2" key="1">
    <citation type="submission" date="2014-04" db="EMBL/GenBank/DDBJ databases">
        <title>Genome evolution of avian class.</title>
        <authorList>
            <person name="Zhang G."/>
            <person name="Li C."/>
        </authorList>
    </citation>
    <scope>NUCLEOTIDE SEQUENCE [LARGE SCALE GENOMIC DNA]</scope>
    <source>
        <strain evidence="1">BGI_N340</strain>
    </source>
</reference>
<evidence type="ECO:0000313" key="2">
    <source>
        <dbReference type="Proteomes" id="UP000053661"/>
    </source>
</evidence>
<organism evidence="1 2">
    <name type="scientific">Tauraco erythrolophus</name>
    <name type="common">Red-crested turaco</name>
    <dbReference type="NCBI Taxonomy" id="121530"/>
    <lineage>
        <taxon>Eukaryota</taxon>
        <taxon>Metazoa</taxon>
        <taxon>Chordata</taxon>
        <taxon>Craniata</taxon>
        <taxon>Vertebrata</taxon>
        <taxon>Euteleostomi</taxon>
        <taxon>Archelosauria</taxon>
        <taxon>Archosauria</taxon>
        <taxon>Dinosauria</taxon>
        <taxon>Saurischia</taxon>
        <taxon>Theropoda</taxon>
        <taxon>Coelurosauria</taxon>
        <taxon>Aves</taxon>
        <taxon>Neognathae</taxon>
        <taxon>Neoaves</taxon>
        <taxon>Otidimorphae</taxon>
        <taxon>Musophagiformes</taxon>
        <taxon>Musophagidae</taxon>
        <taxon>Tauraco</taxon>
    </lineage>
</organism>
<accession>A0A093D3C5</accession>
<sequence length="47" mass="5305">TSVFSPCVFQYALDNTKQLSVTHLCSIILSFARLNFQPSGSEDFFNM</sequence>
<name>A0A093D3C5_TAUER</name>
<keyword evidence="2" id="KW-1185">Reference proteome</keyword>
<feature type="non-terminal residue" evidence="1">
    <location>
        <position position="47"/>
    </location>
</feature>